<keyword evidence="2" id="KW-0945">Host-virus interaction</keyword>
<protein>
    <submittedName>
        <fullName evidence="3">AC4</fullName>
    </submittedName>
</protein>
<sequence length="58" mass="6623">MGLCMSMPSSNSKVNPSSETLDISMSLPQFHQDISIRTFIYLNQRHMSKHTSTKTETF</sequence>
<evidence type="ECO:0000256" key="2">
    <source>
        <dbReference type="ARBA" id="ARBA00022581"/>
    </source>
</evidence>
<name>A0A2K8HQ05_9GEMI</name>
<proteinExistence type="inferred from homology"/>
<accession>A0A2K8HQ05</accession>
<evidence type="ECO:0000313" key="3">
    <source>
        <dbReference type="EMBL" id="AST99385.1"/>
    </source>
</evidence>
<dbReference type="Pfam" id="PF01492">
    <property type="entry name" value="Gemini_C4"/>
    <property type="match status" value="1"/>
</dbReference>
<organism evidence="3">
    <name type="scientific">Tomato leaf curl New Delhi virus</name>
    <dbReference type="NCBI Taxonomy" id="223347"/>
    <lineage>
        <taxon>Viruses</taxon>
        <taxon>Monodnaviria</taxon>
        <taxon>Shotokuvirae</taxon>
        <taxon>Cressdnaviricota</taxon>
        <taxon>Repensiviricetes</taxon>
        <taxon>Geplafuvirales</taxon>
        <taxon>Geminiviridae</taxon>
        <taxon>Begomovirus</taxon>
        <taxon>Begomovirus solanumdelhiense</taxon>
    </lineage>
</organism>
<comment type="similarity">
    <text evidence="1">Belongs to the geminiviridae protein AC4/C4 family.</text>
</comment>
<dbReference type="EMBL" id="KY420139">
    <property type="protein sequence ID" value="AST99385.1"/>
    <property type="molecule type" value="Genomic_DNA"/>
</dbReference>
<evidence type="ECO:0000256" key="1">
    <source>
        <dbReference type="ARBA" id="ARBA00008996"/>
    </source>
</evidence>
<dbReference type="InterPro" id="IPR002488">
    <property type="entry name" value="Gemini_C4"/>
</dbReference>
<reference evidence="3" key="1">
    <citation type="submission" date="2017-01" db="EMBL/GenBank/DDBJ databases">
        <title>Diversity of begomoviruses in NIAB samples used as source in graftting through NGS.</title>
        <authorList>
            <person name="Zubair M."/>
            <person name="Ali Zaidi S."/>
            <person name="Shakir S."/>
            <person name="Amin I."/>
            <person name="A Scheffler J."/>
            <person name="E Scheffler B."/>
            <person name="Mansoor S."/>
        </authorList>
    </citation>
    <scope>NUCLEOTIDE SEQUENCE</scope>
    <source>
        <strain evidence="3">SZ85</strain>
    </source>
</reference>